<accession>A0A067JKH0</accession>
<sequence>MKERTGKRQRFSVDERGVDVVGKSQSRRIDAIPIVSLPATATHTKDERRERDEIDVVVRLGLAAARSSGHQKTRGEWGTPALAKEGRRRREKGKKVVLEFFGPFRFNSNRLGSIQ</sequence>
<proteinExistence type="predicted"/>
<evidence type="ECO:0000256" key="1">
    <source>
        <dbReference type="SAM" id="MobiDB-lite"/>
    </source>
</evidence>
<organism evidence="2 3">
    <name type="scientific">Jatropha curcas</name>
    <name type="common">Barbados nut</name>
    <dbReference type="NCBI Taxonomy" id="180498"/>
    <lineage>
        <taxon>Eukaryota</taxon>
        <taxon>Viridiplantae</taxon>
        <taxon>Streptophyta</taxon>
        <taxon>Embryophyta</taxon>
        <taxon>Tracheophyta</taxon>
        <taxon>Spermatophyta</taxon>
        <taxon>Magnoliopsida</taxon>
        <taxon>eudicotyledons</taxon>
        <taxon>Gunneridae</taxon>
        <taxon>Pentapetalae</taxon>
        <taxon>rosids</taxon>
        <taxon>fabids</taxon>
        <taxon>Malpighiales</taxon>
        <taxon>Euphorbiaceae</taxon>
        <taxon>Crotonoideae</taxon>
        <taxon>Jatropheae</taxon>
        <taxon>Jatropha</taxon>
    </lineage>
</organism>
<protein>
    <submittedName>
        <fullName evidence="2">Uncharacterized protein</fullName>
    </submittedName>
</protein>
<keyword evidence="3" id="KW-1185">Reference proteome</keyword>
<gene>
    <name evidence="2" type="ORF">JCGZ_26611</name>
</gene>
<dbReference type="AlphaFoldDB" id="A0A067JKH0"/>
<feature type="region of interest" description="Disordered" evidence="1">
    <location>
        <begin position="65"/>
        <end position="89"/>
    </location>
</feature>
<dbReference type="EMBL" id="KK915125">
    <property type="protein sequence ID" value="KDP24382.1"/>
    <property type="molecule type" value="Genomic_DNA"/>
</dbReference>
<evidence type="ECO:0000313" key="3">
    <source>
        <dbReference type="Proteomes" id="UP000027138"/>
    </source>
</evidence>
<dbReference type="Proteomes" id="UP000027138">
    <property type="component" value="Unassembled WGS sequence"/>
</dbReference>
<evidence type="ECO:0000313" key="2">
    <source>
        <dbReference type="EMBL" id="KDP24382.1"/>
    </source>
</evidence>
<name>A0A067JKH0_JATCU</name>
<reference evidence="2 3" key="1">
    <citation type="journal article" date="2014" name="PLoS ONE">
        <title>Global Analysis of Gene Expression Profiles in Physic Nut (Jatropha curcas L.) Seedlings Exposed to Salt Stress.</title>
        <authorList>
            <person name="Zhang L."/>
            <person name="Zhang C."/>
            <person name="Wu P."/>
            <person name="Chen Y."/>
            <person name="Li M."/>
            <person name="Jiang H."/>
            <person name="Wu G."/>
        </authorList>
    </citation>
    <scope>NUCLEOTIDE SEQUENCE [LARGE SCALE GENOMIC DNA]</scope>
    <source>
        <strain evidence="3">cv. GZQX0401</strain>
        <tissue evidence="2">Young leaves</tissue>
    </source>
</reference>